<dbReference type="InterPro" id="IPR009649">
    <property type="entry name" value="TraU"/>
</dbReference>
<dbReference type="Proteomes" id="UP000019442">
    <property type="component" value="Chromosome"/>
</dbReference>
<protein>
    <recommendedName>
        <fullName evidence="3">Conjugal transfer protein</fullName>
    </recommendedName>
</protein>
<keyword evidence="2" id="KW-1185">Reference proteome</keyword>
<dbReference type="RefSeq" id="WP_025282655.1">
    <property type="nucleotide sequence ID" value="NZ_CP007268.1"/>
</dbReference>
<name>W8KLW6_9GAMM</name>
<gene>
    <name evidence="1" type="ORF">M911_14320</name>
</gene>
<dbReference type="PATRIC" id="fig|1354791.3.peg.209"/>
<reference evidence="2" key="2">
    <citation type="submission" date="2014-02" db="EMBL/GenBank/DDBJ databases">
        <title>Draft Genome Sequence of extremely halophilic bacteria Halorhodospira halochloris.</title>
        <authorList>
            <person name="Singh K.S."/>
        </authorList>
    </citation>
    <scope>NUCLEOTIDE SEQUENCE [LARGE SCALE GENOMIC DNA]</scope>
    <source>
        <strain evidence="2">A</strain>
    </source>
</reference>
<reference evidence="1 2" key="1">
    <citation type="journal article" date="2014" name="J Genomics">
        <title>Draft Genome Sequence of the Extremely Halophilic Phototrophic Purple Sulfur Bacterium Halorhodospira halochloris.</title>
        <authorList>
            <person name="Singh K.S."/>
            <person name="Kirksey J."/>
            <person name="Hoff W.D."/>
            <person name="Deole R."/>
        </authorList>
    </citation>
    <scope>NUCLEOTIDE SEQUENCE [LARGE SCALE GENOMIC DNA]</scope>
    <source>
        <strain evidence="1 2">A</strain>
    </source>
</reference>
<dbReference type="Pfam" id="PF06834">
    <property type="entry name" value="TraU"/>
    <property type="match status" value="1"/>
</dbReference>
<dbReference type="EMBL" id="CP007268">
    <property type="protein sequence ID" value="AHK80128.1"/>
    <property type="molecule type" value="Genomic_DNA"/>
</dbReference>
<dbReference type="NCBIfam" id="TIGR03756">
    <property type="entry name" value="conj_TIGR03756"/>
    <property type="match status" value="1"/>
</dbReference>
<sequence>MIPDTRLIVRRRGLAPLLALGLMVTTTLAGAQDINTLQIISRTASAALSCMNWQPVGTCFWLHCSWTGCRVRTSLKVGHYMPDLVVGAFPQPGQTPWVEIRNTSGAVADTAASGLIQSLSGTTQGGGDAAESRFARHHTTQRFKEADATGHPAGLLGSGVDLGGFSVICPTMANAFEPYFNSGLDAFAWRWSIPETTYPQALIPGQREIGQFPAYTWGAVYPRHGFLNQADDAKTGAVIAQRVGDIVTRSNQPHVYTRLASGGTTSRSGYRVWRPSPLRERNARTGTWQMLTPNADSSCNVFGTSDLTFAHSWGVGRTADADDRSYAWNLWRPYRCCRRRGSYITSITWTAYP</sequence>
<evidence type="ECO:0008006" key="3">
    <source>
        <dbReference type="Google" id="ProtNLM"/>
    </source>
</evidence>
<dbReference type="KEGG" id="hhc:M911_14320"/>
<organism evidence="1 2">
    <name type="scientific">Ectothiorhodospira haloalkaliphila</name>
    <dbReference type="NCBI Taxonomy" id="421628"/>
    <lineage>
        <taxon>Bacteria</taxon>
        <taxon>Pseudomonadati</taxon>
        <taxon>Pseudomonadota</taxon>
        <taxon>Gammaproteobacteria</taxon>
        <taxon>Chromatiales</taxon>
        <taxon>Ectothiorhodospiraceae</taxon>
        <taxon>Ectothiorhodospira</taxon>
    </lineage>
</organism>
<accession>W8KLW6</accession>
<dbReference type="InterPro" id="IPR026331">
    <property type="entry name" value="PFL_4710"/>
</dbReference>
<dbReference type="AlphaFoldDB" id="W8KLW6"/>
<proteinExistence type="predicted"/>
<dbReference type="HOGENOM" id="CLU_052140_0_0_6"/>
<evidence type="ECO:0000313" key="2">
    <source>
        <dbReference type="Proteomes" id="UP000019442"/>
    </source>
</evidence>
<dbReference type="OrthoDB" id="8435546at2"/>
<evidence type="ECO:0000313" key="1">
    <source>
        <dbReference type="EMBL" id="AHK80128.1"/>
    </source>
</evidence>